<dbReference type="GO" id="GO:0005737">
    <property type="term" value="C:cytoplasm"/>
    <property type="evidence" value="ECO:0007669"/>
    <property type="project" value="TreeGrafter"/>
</dbReference>
<dbReference type="Pfam" id="PF02237">
    <property type="entry name" value="BPL_C"/>
    <property type="match status" value="1"/>
</dbReference>
<dbReference type="InterPro" id="IPR004408">
    <property type="entry name" value="Biotin_CoA_COase_ligase"/>
</dbReference>
<evidence type="ECO:0000313" key="8">
    <source>
        <dbReference type="EMBL" id="MBK8523359.1"/>
    </source>
</evidence>
<evidence type="ECO:0000256" key="4">
    <source>
        <dbReference type="ARBA" id="ARBA00023267"/>
    </source>
</evidence>
<dbReference type="NCBIfam" id="TIGR00121">
    <property type="entry name" value="birA_ligase"/>
    <property type="match status" value="1"/>
</dbReference>
<dbReference type="InterPro" id="IPR045864">
    <property type="entry name" value="aa-tRNA-synth_II/BPL/LPL"/>
</dbReference>
<dbReference type="GO" id="GO:0005524">
    <property type="term" value="F:ATP binding"/>
    <property type="evidence" value="ECO:0007669"/>
    <property type="project" value="UniProtKB-KW"/>
</dbReference>
<dbReference type="InterPro" id="IPR003142">
    <property type="entry name" value="BPL_C"/>
</dbReference>
<name>A0A9D7K0Z1_9PROT</name>
<sequence>MTAALIDPARLKPLLGELSSRFDVDALAEGSSSSDLLLERAAKGAGSGSVLVVDRQTAGRGRRGRQWTSSPEASLTFSLLWRFEGDVQRLSGLSLAIGLGLVRALETFGVRGAGLKWPNDVLFADGKLAGILVELSSERRGMVAVIGIGLNLDAPPAELALDMPAAALASLLPALPERHVLLARLLVELAVVLDQFSQGGFAALREEWQRLHVWQDREVTVLHDGRVEMVGRCRGADSDGALLVETANGVMRCLSGDVSLRSTPQ</sequence>
<evidence type="ECO:0000313" key="9">
    <source>
        <dbReference type="Proteomes" id="UP000886689"/>
    </source>
</evidence>
<evidence type="ECO:0000256" key="5">
    <source>
        <dbReference type="ARBA" id="ARBA00024227"/>
    </source>
</evidence>
<keyword evidence="4" id="KW-0092">Biotin</keyword>
<keyword evidence="3" id="KW-0067">ATP-binding</keyword>
<dbReference type="InterPro" id="IPR004143">
    <property type="entry name" value="BPL_LPL_catalytic"/>
</dbReference>
<dbReference type="AlphaFoldDB" id="A0A9D7K0Z1"/>
<dbReference type="Pfam" id="PF03099">
    <property type="entry name" value="BPL_LplA_LipB"/>
    <property type="match status" value="1"/>
</dbReference>
<dbReference type="EMBL" id="JADJUC010000003">
    <property type="protein sequence ID" value="MBK8523359.1"/>
    <property type="molecule type" value="Genomic_DNA"/>
</dbReference>
<evidence type="ECO:0000256" key="2">
    <source>
        <dbReference type="ARBA" id="ARBA00022741"/>
    </source>
</evidence>
<keyword evidence="2" id="KW-0547">Nucleotide-binding</keyword>
<keyword evidence="1 8" id="KW-0436">Ligase</keyword>
<dbReference type="SUPFAM" id="SSF50037">
    <property type="entry name" value="C-terminal domain of transcriptional repressors"/>
    <property type="match status" value="1"/>
</dbReference>
<dbReference type="PANTHER" id="PTHR12835">
    <property type="entry name" value="BIOTIN PROTEIN LIGASE"/>
    <property type="match status" value="1"/>
</dbReference>
<evidence type="ECO:0000256" key="3">
    <source>
        <dbReference type="ARBA" id="ARBA00022840"/>
    </source>
</evidence>
<evidence type="ECO:0000256" key="6">
    <source>
        <dbReference type="ARBA" id="ARBA00047846"/>
    </source>
</evidence>
<dbReference type="InterPro" id="IPR008988">
    <property type="entry name" value="Transcriptional_repressor_C"/>
</dbReference>
<feature type="domain" description="BPL/LPL catalytic" evidence="7">
    <location>
        <begin position="9"/>
        <end position="197"/>
    </location>
</feature>
<reference evidence="8" key="1">
    <citation type="submission" date="2020-10" db="EMBL/GenBank/DDBJ databases">
        <title>Connecting structure to function with the recovery of over 1000 high-quality activated sludge metagenome-assembled genomes encoding full-length rRNA genes using long-read sequencing.</title>
        <authorList>
            <person name="Singleton C.M."/>
            <person name="Petriglieri F."/>
            <person name="Kristensen J.M."/>
            <person name="Kirkegaard R.H."/>
            <person name="Michaelsen T.Y."/>
            <person name="Andersen M.H."/>
            <person name="Karst S.M."/>
            <person name="Dueholm M.S."/>
            <person name="Nielsen P.H."/>
            <person name="Albertsen M."/>
        </authorList>
    </citation>
    <scope>NUCLEOTIDE SEQUENCE</scope>
    <source>
        <strain evidence="8">Hirt_18-Q3-R61-65_BATAC.395</strain>
    </source>
</reference>
<comment type="caution">
    <text evidence="8">The sequence shown here is derived from an EMBL/GenBank/DDBJ whole genome shotgun (WGS) entry which is preliminary data.</text>
</comment>
<dbReference type="GO" id="GO:0004077">
    <property type="term" value="F:biotin--[biotin carboxyl-carrier protein] ligase activity"/>
    <property type="evidence" value="ECO:0007669"/>
    <property type="project" value="UniProtKB-EC"/>
</dbReference>
<dbReference type="PROSITE" id="PS51733">
    <property type="entry name" value="BPL_LPL_CATALYTIC"/>
    <property type="match status" value="1"/>
</dbReference>
<evidence type="ECO:0000256" key="1">
    <source>
        <dbReference type="ARBA" id="ARBA00022598"/>
    </source>
</evidence>
<protein>
    <recommendedName>
        <fullName evidence="5">biotin--[biotin carboxyl-carrier protein] ligase</fullName>
        <ecNumber evidence="5">6.3.4.15</ecNumber>
    </recommendedName>
</protein>
<dbReference type="Gene3D" id="3.30.930.10">
    <property type="entry name" value="Bira Bifunctional Protein, Domain 2"/>
    <property type="match status" value="1"/>
</dbReference>
<comment type="catalytic activity">
    <reaction evidence="6">
        <text>biotin + L-lysyl-[protein] + ATP = N(6)-biotinyl-L-lysyl-[protein] + AMP + diphosphate + H(+)</text>
        <dbReference type="Rhea" id="RHEA:11756"/>
        <dbReference type="Rhea" id="RHEA-COMP:9752"/>
        <dbReference type="Rhea" id="RHEA-COMP:10505"/>
        <dbReference type="ChEBI" id="CHEBI:15378"/>
        <dbReference type="ChEBI" id="CHEBI:29969"/>
        <dbReference type="ChEBI" id="CHEBI:30616"/>
        <dbReference type="ChEBI" id="CHEBI:33019"/>
        <dbReference type="ChEBI" id="CHEBI:57586"/>
        <dbReference type="ChEBI" id="CHEBI:83144"/>
        <dbReference type="ChEBI" id="CHEBI:456215"/>
        <dbReference type="EC" id="6.3.4.15"/>
    </reaction>
</comment>
<gene>
    <name evidence="8" type="ORF">IPL58_04065</name>
</gene>
<dbReference type="PANTHER" id="PTHR12835:SF5">
    <property type="entry name" value="BIOTIN--PROTEIN LIGASE"/>
    <property type="match status" value="1"/>
</dbReference>
<organism evidence="8 9">
    <name type="scientific">Candidatus Proximibacter danicus</name>
    <dbReference type="NCBI Taxonomy" id="2954365"/>
    <lineage>
        <taxon>Bacteria</taxon>
        <taxon>Pseudomonadati</taxon>
        <taxon>Pseudomonadota</taxon>
        <taxon>Betaproteobacteria</taxon>
        <taxon>Candidatus Proximibacter</taxon>
    </lineage>
</organism>
<dbReference type="Gene3D" id="2.30.30.100">
    <property type="match status" value="1"/>
</dbReference>
<dbReference type="CDD" id="cd16442">
    <property type="entry name" value="BPL"/>
    <property type="match status" value="1"/>
</dbReference>
<dbReference type="EC" id="6.3.4.15" evidence="5"/>
<dbReference type="Proteomes" id="UP000886689">
    <property type="component" value="Unassembled WGS sequence"/>
</dbReference>
<accession>A0A9D7K0Z1</accession>
<dbReference type="SUPFAM" id="SSF55681">
    <property type="entry name" value="Class II aaRS and biotin synthetases"/>
    <property type="match status" value="1"/>
</dbReference>
<proteinExistence type="predicted"/>
<evidence type="ECO:0000259" key="7">
    <source>
        <dbReference type="PROSITE" id="PS51733"/>
    </source>
</evidence>